<proteinExistence type="predicted"/>
<evidence type="ECO:0000256" key="9">
    <source>
        <dbReference type="ARBA" id="ARBA00023137"/>
    </source>
</evidence>
<keyword evidence="6 14" id="KW-0418">Kinase</keyword>
<keyword evidence="15" id="KW-1185">Reference proteome</keyword>
<keyword evidence="7 11" id="KW-0067">ATP-binding</keyword>
<evidence type="ECO:0000259" key="13">
    <source>
        <dbReference type="PROSITE" id="PS50011"/>
    </source>
</evidence>
<dbReference type="Pfam" id="PF00069">
    <property type="entry name" value="Pkinase"/>
    <property type="match status" value="1"/>
</dbReference>
<dbReference type="InterPro" id="IPR011009">
    <property type="entry name" value="Kinase-like_dom_sf"/>
</dbReference>
<evidence type="ECO:0000313" key="15">
    <source>
        <dbReference type="Proteomes" id="UP000319801"/>
    </source>
</evidence>
<dbReference type="FunFam" id="3.30.200.20:FF:000115">
    <property type="entry name" value="Wee1-like kinase 2"/>
    <property type="match status" value="1"/>
</dbReference>
<dbReference type="EC" id="2.7.10.2" evidence="2"/>
<accession>A0A556VCD3</accession>
<keyword evidence="9" id="KW-0829">Tyrosine-protein kinase</keyword>
<dbReference type="GO" id="GO:0005524">
    <property type="term" value="F:ATP binding"/>
    <property type="evidence" value="ECO:0007669"/>
    <property type="project" value="UniProtKB-UniRule"/>
</dbReference>
<dbReference type="GO" id="GO:0005737">
    <property type="term" value="C:cytoplasm"/>
    <property type="evidence" value="ECO:0007669"/>
    <property type="project" value="TreeGrafter"/>
</dbReference>
<dbReference type="Gene3D" id="3.30.200.20">
    <property type="entry name" value="Phosphorylase Kinase, domain 1"/>
    <property type="match status" value="1"/>
</dbReference>
<comment type="subcellular location">
    <subcellularLocation>
        <location evidence="1">Nucleus</location>
    </subcellularLocation>
</comment>
<sequence>MRRMRQVRQRLNFSGGDEDSSCRGISEELKFLPLLTCEDLLRNSPECEKRPNEDFRSPEQSPADLRDAETPRSSSETAPSSQPPTSIRRWRKSYHPINNKQSLYSPVTPKSEIKRRGININPFTPDSLLLQAVGAKRHRREQTDSCEDFCEEKEFNPPSKKQSFGFSPKSRYTSEFYELEKIGTGKFGSVFKCVKRLDGCVYAVKRFNTPGATSADEQKALREVYAHAVLGQHPHVVRYYSAWSEDEHMLIQNEYCAGGTLEHLITENRRTLKFLSEAQLKDLLLQVSRGLKYIHSASLVHMDIKPSIIYLSRRAAGHNADVHESDEDVDYRNLPKADIFALSLTVLSALGAKELPRNGEQWHNIRKGKLPIEARVLSEEFQQLLKLMIHPDPVHRPSSSAVSKYATLQPSFRRSADTLRQQLYAQKFRNELLLKELKEIQSSKAPEISISYRTMNCCKRNKYNRLSGSVEKKINRSLSLPMF</sequence>
<feature type="region of interest" description="Disordered" evidence="12">
    <location>
        <begin position="1"/>
        <end position="22"/>
    </location>
</feature>
<dbReference type="InterPro" id="IPR000719">
    <property type="entry name" value="Prot_kinase_dom"/>
</dbReference>
<keyword evidence="3" id="KW-0808">Transferase</keyword>
<keyword evidence="10" id="KW-0539">Nucleus</keyword>
<evidence type="ECO:0000256" key="6">
    <source>
        <dbReference type="ARBA" id="ARBA00022777"/>
    </source>
</evidence>
<evidence type="ECO:0000256" key="2">
    <source>
        <dbReference type="ARBA" id="ARBA00011903"/>
    </source>
</evidence>
<feature type="domain" description="Protein kinase" evidence="13">
    <location>
        <begin position="176"/>
        <end position="412"/>
    </location>
</feature>
<dbReference type="GO" id="GO:0004715">
    <property type="term" value="F:non-membrane spanning protein tyrosine kinase activity"/>
    <property type="evidence" value="ECO:0007669"/>
    <property type="project" value="UniProtKB-EC"/>
</dbReference>
<dbReference type="OrthoDB" id="5337378at2759"/>
<evidence type="ECO:0000256" key="11">
    <source>
        <dbReference type="PROSITE-ProRule" id="PRU10141"/>
    </source>
</evidence>
<comment type="caution">
    <text evidence="14">The sequence shown here is derived from an EMBL/GenBank/DDBJ whole genome shotgun (WGS) entry which is preliminary data.</text>
</comment>
<evidence type="ECO:0000256" key="3">
    <source>
        <dbReference type="ARBA" id="ARBA00022679"/>
    </source>
</evidence>
<keyword evidence="8" id="KW-0460">Magnesium</keyword>
<feature type="compositionally biased region" description="Basic and acidic residues" evidence="12">
    <location>
        <begin position="45"/>
        <end position="57"/>
    </location>
</feature>
<evidence type="ECO:0000256" key="5">
    <source>
        <dbReference type="ARBA" id="ARBA00022741"/>
    </source>
</evidence>
<evidence type="ECO:0000256" key="8">
    <source>
        <dbReference type="ARBA" id="ARBA00022842"/>
    </source>
</evidence>
<dbReference type="GO" id="GO:0046872">
    <property type="term" value="F:metal ion binding"/>
    <property type="evidence" value="ECO:0007669"/>
    <property type="project" value="UniProtKB-KW"/>
</dbReference>
<dbReference type="Proteomes" id="UP000319801">
    <property type="component" value="Unassembled WGS sequence"/>
</dbReference>
<evidence type="ECO:0000256" key="7">
    <source>
        <dbReference type="ARBA" id="ARBA00022840"/>
    </source>
</evidence>
<evidence type="ECO:0000313" key="14">
    <source>
        <dbReference type="EMBL" id="TTK78899.1"/>
    </source>
</evidence>
<dbReference type="GO" id="GO:0005634">
    <property type="term" value="C:nucleus"/>
    <property type="evidence" value="ECO:0007669"/>
    <property type="project" value="UniProtKB-SubCell"/>
</dbReference>
<dbReference type="EMBL" id="VCAZ01000230">
    <property type="protein sequence ID" value="TTK78899.1"/>
    <property type="molecule type" value="Genomic_DNA"/>
</dbReference>
<dbReference type="InterPro" id="IPR017441">
    <property type="entry name" value="Protein_kinase_ATP_BS"/>
</dbReference>
<feature type="compositionally biased region" description="Polar residues" evidence="12">
    <location>
        <begin position="71"/>
        <end position="85"/>
    </location>
</feature>
<keyword evidence="5 11" id="KW-0547">Nucleotide-binding</keyword>
<dbReference type="PANTHER" id="PTHR11042:SF72">
    <property type="entry name" value="WEE1-LIKE PROTEIN KINASE"/>
    <property type="match status" value="1"/>
</dbReference>
<organism evidence="14 15">
    <name type="scientific">Bagarius yarrelli</name>
    <name type="common">Goonch</name>
    <name type="synonym">Bagrus yarrelli</name>
    <dbReference type="NCBI Taxonomy" id="175774"/>
    <lineage>
        <taxon>Eukaryota</taxon>
        <taxon>Metazoa</taxon>
        <taxon>Chordata</taxon>
        <taxon>Craniata</taxon>
        <taxon>Vertebrata</taxon>
        <taxon>Euteleostomi</taxon>
        <taxon>Actinopterygii</taxon>
        <taxon>Neopterygii</taxon>
        <taxon>Teleostei</taxon>
        <taxon>Ostariophysi</taxon>
        <taxon>Siluriformes</taxon>
        <taxon>Sisoridae</taxon>
        <taxon>Sisorinae</taxon>
        <taxon>Bagarius</taxon>
    </lineage>
</organism>
<name>A0A556VCD3_BAGYA</name>
<feature type="region of interest" description="Disordered" evidence="12">
    <location>
        <begin position="45"/>
        <end position="89"/>
    </location>
</feature>
<dbReference type="Gene3D" id="1.10.510.10">
    <property type="entry name" value="Transferase(Phosphotransferase) domain 1"/>
    <property type="match status" value="2"/>
</dbReference>
<feature type="binding site" evidence="11">
    <location>
        <position position="205"/>
    </location>
    <ligand>
        <name>ATP</name>
        <dbReference type="ChEBI" id="CHEBI:30616"/>
    </ligand>
</feature>
<keyword evidence="4" id="KW-0479">Metal-binding</keyword>
<dbReference type="SUPFAM" id="SSF56112">
    <property type="entry name" value="Protein kinase-like (PK-like)"/>
    <property type="match status" value="1"/>
</dbReference>
<protein>
    <recommendedName>
        <fullName evidence="2">non-specific protein-tyrosine kinase</fullName>
        <ecNumber evidence="2">2.7.10.2</ecNumber>
    </recommendedName>
</protein>
<evidence type="ECO:0000256" key="4">
    <source>
        <dbReference type="ARBA" id="ARBA00022723"/>
    </source>
</evidence>
<evidence type="ECO:0000256" key="1">
    <source>
        <dbReference type="ARBA" id="ARBA00004123"/>
    </source>
</evidence>
<dbReference type="PANTHER" id="PTHR11042">
    <property type="entry name" value="EUKARYOTIC TRANSLATION INITIATION FACTOR 2-ALPHA KINASE EIF2-ALPHA KINASE -RELATED"/>
    <property type="match status" value="1"/>
</dbReference>
<reference evidence="14 15" key="1">
    <citation type="journal article" date="2019" name="Genome Biol. Evol.">
        <title>Whole-Genome Sequencing of the Giant Devil Catfish, Bagarius yarrelli.</title>
        <authorList>
            <person name="Jiang W."/>
            <person name="Lv Y."/>
            <person name="Cheng L."/>
            <person name="Yang K."/>
            <person name="Chao B."/>
            <person name="Wang X."/>
            <person name="Li Y."/>
            <person name="Pan X."/>
            <person name="You X."/>
            <person name="Zhang Y."/>
            <person name="Yang J."/>
            <person name="Li J."/>
            <person name="Zhang X."/>
            <person name="Liu S."/>
            <person name="Sun C."/>
            <person name="Yang J."/>
            <person name="Shi Q."/>
        </authorList>
    </citation>
    <scope>NUCLEOTIDE SEQUENCE [LARGE SCALE GENOMIC DNA]</scope>
    <source>
        <strain evidence="14">JWS20170419001</strain>
        <tissue evidence="14">Muscle</tissue>
    </source>
</reference>
<gene>
    <name evidence="14" type="ORF">Baya_15676</name>
</gene>
<evidence type="ECO:0000256" key="10">
    <source>
        <dbReference type="ARBA" id="ARBA00023242"/>
    </source>
</evidence>
<dbReference type="PROSITE" id="PS00107">
    <property type="entry name" value="PROTEIN_KINASE_ATP"/>
    <property type="match status" value="1"/>
</dbReference>
<dbReference type="PROSITE" id="PS50011">
    <property type="entry name" value="PROTEIN_KINASE_DOM"/>
    <property type="match status" value="1"/>
</dbReference>
<evidence type="ECO:0000256" key="12">
    <source>
        <dbReference type="SAM" id="MobiDB-lite"/>
    </source>
</evidence>
<dbReference type="InterPro" id="IPR050339">
    <property type="entry name" value="CC_SR_Kinase"/>
</dbReference>
<dbReference type="AlphaFoldDB" id="A0A556VCD3"/>